<dbReference type="EMBL" id="AGNL01010506">
    <property type="protein sequence ID" value="EJK69058.1"/>
    <property type="molecule type" value="Genomic_DNA"/>
</dbReference>
<gene>
    <name evidence="3" type="ORF">THAOC_09723</name>
</gene>
<organism evidence="3 4">
    <name type="scientific">Thalassiosira oceanica</name>
    <name type="common">Marine diatom</name>
    <dbReference type="NCBI Taxonomy" id="159749"/>
    <lineage>
        <taxon>Eukaryota</taxon>
        <taxon>Sar</taxon>
        <taxon>Stramenopiles</taxon>
        <taxon>Ochrophyta</taxon>
        <taxon>Bacillariophyta</taxon>
        <taxon>Coscinodiscophyceae</taxon>
        <taxon>Thalassiosirophycidae</taxon>
        <taxon>Thalassiosirales</taxon>
        <taxon>Thalassiosiraceae</taxon>
        <taxon>Thalassiosira</taxon>
    </lineage>
</organism>
<evidence type="ECO:0000313" key="4">
    <source>
        <dbReference type="Proteomes" id="UP000266841"/>
    </source>
</evidence>
<proteinExistence type="predicted"/>
<keyword evidence="2" id="KW-0472">Membrane</keyword>
<keyword evidence="4" id="KW-1185">Reference proteome</keyword>
<evidence type="ECO:0000313" key="3">
    <source>
        <dbReference type="EMBL" id="EJK69058.1"/>
    </source>
</evidence>
<feature type="region of interest" description="Disordered" evidence="1">
    <location>
        <begin position="1"/>
        <end position="55"/>
    </location>
</feature>
<sequence length="105" mass="11631">MMEATSDAADDRATAGSMALRRKRPSTRPSSMETQAVATETEEGQQSKGWLRSRRRPGKQKYALILATVLVVSTTIMGVVLRATENDTLNLNARMSDVKQSEFNR</sequence>
<feature type="transmembrane region" description="Helical" evidence="2">
    <location>
        <begin position="62"/>
        <end position="81"/>
    </location>
</feature>
<comment type="caution">
    <text evidence="3">The sequence shown here is derived from an EMBL/GenBank/DDBJ whole genome shotgun (WGS) entry which is preliminary data.</text>
</comment>
<dbReference type="AlphaFoldDB" id="K0SRV3"/>
<feature type="non-terminal residue" evidence="3">
    <location>
        <position position="105"/>
    </location>
</feature>
<keyword evidence="2" id="KW-1133">Transmembrane helix</keyword>
<evidence type="ECO:0000256" key="2">
    <source>
        <dbReference type="SAM" id="Phobius"/>
    </source>
</evidence>
<feature type="compositionally biased region" description="Polar residues" evidence="1">
    <location>
        <begin position="27"/>
        <end position="48"/>
    </location>
</feature>
<name>K0SRV3_THAOC</name>
<evidence type="ECO:0000256" key="1">
    <source>
        <dbReference type="SAM" id="MobiDB-lite"/>
    </source>
</evidence>
<accession>K0SRV3</accession>
<reference evidence="3 4" key="1">
    <citation type="journal article" date="2012" name="Genome Biol.">
        <title>Genome and low-iron response of an oceanic diatom adapted to chronic iron limitation.</title>
        <authorList>
            <person name="Lommer M."/>
            <person name="Specht M."/>
            <person name="Roy A.S."/>
            <person name="Kraemer L."/>
            <person name="Andreson R."/>
            <person name="Gutowska M.A."/>
            <person name="Wolf J."/>
            <person name="Bergner S.V."/>
            <person name="Schilhabel M.B."/>
            <person name="Klostermeier U.C."/>
            <person name="Beiko R.G."/>
            <person name="Rosenstiel P."/>
            <person name="Hippler M."/>
            <person name="Laroche J."/>
        </authorList>
    </citation>
    <scope>NUCLEOTIDE SEQUENCE [LARGE SCALE GENOMIC DNA]</scope>
    <source>
        <strain evidence="3 4">CCMP1005</strain>
    </source>
</reference>
<keyword evidence="2" id="KW-0812">Transmembrane</keyword>
<dbReference type="Proteomes" id="UP000266841">
    <property type="component" value="Unassembled WGS sequence"/>
</dbReference>
<protein>
    <submittedName>
        <fullName evidence="3">Uncharacterized protein</fullName>
    </submittedName>
</protein>